<sequence length="171" mass="17771">METSPSPIAAERPAGWLRAALVTGLLAGTLDIIAACTQYVLTTHKSPVNVLHFVASGLVGQAAFAGGAGTAVLGLVAHYGIAVAFAVFLYWLSPRLPVLLRYPVLAGLGYGLVVWLIMNLVVLPSSRVAAPPLKPEPAAIGLVILMLCIGLPIALRAARFYAGQRPGAVPR</sequence>
<feature type="transmembrane region" description="Helical" evidence="1">
    <location>
        <begin position="71"/>
        <end position="92"/>
    </location>
</feature>
<keyword evidence="1" id="KW-0812">Transmembrane</keyword>
<keyword evidence="1" id="KW-0472">Membrane</keyword>
<dbReference type="Proteomes" id="UP001479606">
    <property type="component" value="Unassembled WGS sequence"/>
</dbReference>
<keyword evidence="3" id="KW-1185">Reference proteome</keyword>
<dbReference type="RefSeq" id="WP_342298483.1">
    <property type="nucleotide sequence ID" value="NZ_JBCEVZ010000027.1"/>
</dbReference>
<feature type="transmembrane region" description="Helical" evidence="1">
    <location>
        <begin position="20"/>
        <end position="41"/>
    </location>
</feature>
<feature type="transmembrane region" description="Helical" evidence="1">
    <location>
        <begin position="99"/>
        <end position="118"/>
    </location>
</feature>
<proteinExistence type="predicted"/>
<evidence type="ECO:0000313" key="3">
    <source>
        <dbReference type="Proteomes" id="UP001479606"/>
    </source>
</evidence>
<gene>
    <name evidence="2" type="ORF">AAFH49_12310</name>
</gene>
<evidence type="ECO:0000256" key="1">
    <source>
        <dbReference type="SAM" id="Phobius"/>
    </source>
</evidence>
<evidence type="ECO:0000313" key="2">
    <source>
        <dbReference type="EMBL" id="MEL5994995.1"/>
    </source>
</evidence>
<name>A0ABU9LWF1_9BACT</name>
<dbReference type="EMBL" id="JBCEVZ010000027">
    <property type="protein sequence ID" value="MEL5994995.1"/>
    <property type="molecule type" value="Genomic_DNA"/>
</dbReference>
<comment type="caution">
    <text evidence="2">The sequence shown here is derived from an EMBL/GenBank/DDBJ whole genome shotgun (WGS) entry which is preliminary data.</text>
</comment>
<protein>
    <submittedName>
        <fullName evidence="2">DUF1440 domain-containing protein</fullName>
    </submittedName>
</protein>
<accession>A0ABU9LWF1</accession>
<reference evidence="2 3" key="1">
    <citation type="journal article" date="2018" name="Arch. Microbiol.">
        <title>Hymenobacter segetis sp. nov., isolated from soil.</title>
        <authorList>
            <person name="Ten L.N."/>
            <person name="Lim S.J."/>
            <person name="Kim B.O."/>
            <person name="Kang I.K."/>
            <person name="Jung H.Y."/>
        </authorList>
    </citation>
    <scope>NUCLEOTIDE SEQUENCE [LARGE SCALE GENOMIC DNA]</scope>
    <source>
        <strain evidence="2 3">S7-3-11</strain>
    </source>
</reference>
<keyword evidence="1" id="KW-1133">Transmembrane helix</keyword>
<feature type="transmembrane region" description="Helical" evidence="1">
    <location>
        <begin position="138"/>
        <end position="155"/>
    </location>
</feature>
<organism evidence="2 3">
    <name type="scientific">Hymenobacter segetis</name>
    <dbReference type="NCBI Taxonomy" id="2025509"/>
    <lineage>
        <taxon>Bacteria</taxon>
        <taxon>Pseudomonadati</taxon>
        <taxon>Bacteroidota</taxon>
        <taxon>Cytophagia</taxon>
        <taxon>Cytophagales</taxon>
        <taxon>Hymenobacteraceae</taxon>
        <taxon>Hymenobacter</taxon>
    </lineage>
</organism>